<reference evidence="1" key="1">
    <citation type="submission" date="2014-09" db="EMBL/GenBank/DDBJ databases">
        <authorList>
            <person name="Magalhaes I.L.F."/>
            <person name="Oliveira U."/>
            <person name="Santos F.R."/>
            <person name="Vidigal T.H.D.A."/>
            <person name="Brescovit A.D."/>
            <person name="Santos A.J."/>
        </authorList>
    </citation>
    <scope>NUCLEOTIDE SEQUENCE</scope>
    <source>
        <tissue evidence="1">Shoot tissue taken approximately 20 cm above the soil surface</tissue>
    </source>
</reference>
<proteinExistence type="predicted"/>
<dbReference type="AlphaFoldDB" id="A0A0A9AY29"/>
<evidence type="ECO:0000313" key="1">
    <source>
        <dbReference type="EMBL" id="JAD53835.1"/>
    </source>
</evidence>
<organism evidence="1">
    <name type="scientific">Arundo donax</name>
    <name type="common">Giant reed</name>
    <name type="synonym">Donax arundinaceus</name>
    <dbReference type="NCBI Taxonomy" id="35708"/>
    <lineage>
        <taxon>Eukaryota</taxon>
        <taxon>Viridiplantae</taxon>
        <taxon>Streptophyta</taxon>
        <taxon>Embryophyta</taxon>
        <taxon>Tracheophyta</taxon>
        <taxon>Spermatophyta</taxon>
        <taxon>Magnoliopsida</taxon>
        <taxon>Liliopsida</taxon>
        <taxon>Poales</taxon>
        <taxon>Poaceae</taxon>
        <taxon>PACMAD clade</taxon>
        <taxon>Arundinoideae</taxon>
        <taxon>Arundineae</taxon>
        <taxon>Arundo</taxon>
    </lineage>
</organism>
<protein>
    <submittedName>
        <fullName evidence="1">Uncharacterized protein</fullName>
    </submittedName>
</protein>
<accession>A0A0A9AY29</accession>
<reference evidence="1" key="2">
    <citation type="journal article" date="2015" name="Data Brief">
        <title>Shoot transcriptome of the giant reed, Arundo donax.</title>
        <authorList>
            <person name="Barrero R.A."/>
            <person name="Guerrero F.D."/>
            <person name="Moolhuijzen P."/>
            <person name="Goolsby J.A."/>
            <person name="Tidwell J."/>
            <person name="Bellgard S.E."/>
            <person name="Bellgard M.I."/>
        </authorList>
    </citation>
    <scope>NUCLEOTIDE SEQUENCE</scope>
    <source>
        <tissue evidence="1">Shoot tissue taken approximately 20 cm above the soil surface</tissue>
    </source>
</reference>
<sequence length="22" mass="2440">MLSSNNYNDACIVLVVCFSLMC</sequence>
<name>A0A0A9AY29_ARUDO</name>
<dbReference type="EMBL" id="GBRH01244060">
    <property type="protein sequence ID" value="JAD53835.1"/>
    <property type="molecule type" value="Transcribed_RNA"/>
</dbReference>